<dbReference type="AlphaFoldDB" id="A0A0N4XLC2"/>
<reference evidence="3" key="1">
    <citation type="submission" date="2017-02" db="UniProtKB">
        <authorList>
            <consortium name="WormBaseParasite"/>
        </authorList>
    </citation>
    <scope>IDENTIFICATION</scope>
</reference>
<dbReference type="STRING" id="27835.A0A0N4XLC2"/>
<evidence type="ECO:0000313" key="1">
    <source>
        <dbReference type="EMBL" id="VDL66914.1"/>
    </source>
</evidence>
<proteinExistence type="predicted"/>
<sequence length="125" mass="14211">MGSNPACGSLRPIGSGAAASVGDGNVLVLKNSWKENMQKIWQWIRDRKTNTIRKWRSSLVRRSESDDLQKNGKRVGKSSREKSFCLTFVICTFDRFFCSASFYFSPQKSIFIMSNSHFSSKSRGR</sequence>
<accession>A0A0N4XLC2</accession>
<dbReference type="EMBL" id="UYSL01004865">
    <property type="protein sequence ID" value="VDL66914.1"/>
    <property type="molecule type" value="Genomic_DNA"/>
</dbReference>
<reference evidence="1 2" key="2">
    <citation type="submission" date="2018-11" db="EMBL/GenBank/DDBJ databases">
        <authorList>
            <consortium name="Pathogen Informatics"/>
        </authorList>
    </citation>
    <scope>NUCLEOTIDE SEQUENCE [LARGE SCALE GENOMIC DNA]</scope>
</reference>
<dbReference type="WBParaSite" id="NBR_0000332401-mRNA-1">
    <property type="protein sequence ID" value="NBR_0000332401-mRNA-1"/>
    <property type="gene ID" value="NBR_0000332401"/>
</dbReference>
<dbReference type="Proteomes" id="UP000271162">
    <property type="component" value="Unassembled WGS sequence"/>
</dbReference>
<evidence type="ECO:0000313" key="3">
    <source>
        <dbReference type="WBParaSite" id="NBR_0000332401-mRNA-1"/>
    </source>
</evidence>
<keyword evidence="2" id="KW-1185">Reference proteome</keyword>
<evidence type="ECO:0000313" key="2">
    <source>
        <dbReference type="Proteomes" id="UP000271162"/>
    </source>
</evidence>
<organism evidence="3">
    <name type="scientific">Nippostrongylus brasiliensis</name>
    <name type="common">Rat hookworm</name>
    <dbReference type="NCBI Taxonomy" id="27835"/>
    <lineage>
        <taxon>Eukaryota</taxon>
        <taxon>Metazoa</taxon>
        <taxon>Ecdysozoa</taxon>
        <taxon>Nematoda</taxon>
        <taxon>Chromadorea</taxon>
        <taxon>Rhabditida</taxon>
        <taxon>Rhabditina</taxon>
        <taxon>Rhabditomorpha</taxon>
        <taxon>Strongyloidea</taxon>
        <taxon>Heligmosomidae</taxon>
        <taxon>Nippostrongylus</taxon>
    </lineage>
</organism>
<gene>
    <name evidence="1" type="ORF">NBR_LOCUS3325</name>
</gene>
<name>A0A0N4XLC2_NIPBR</name>
<protein>
    <submittedName>
        <fullName evidence="1 3">Uncharacterized protein</fullName>
    </submittedName>
</protein>